<evidence type="ECO:0000313" key="2">
    <source>
        <dbReference type="Proteomes" id="UP000419144"/>
    </source>
</evidence>
<gene>
    <name evidence="1" type="ORF">LtaPh_3410401</name>
</gene>
<dbReference type="VEuPathDB" id="TriTrypDB:LtaPh_3410401"/>
<dbReference type="Proteomes" id="UP000419144">
    <property type="component" value="Unassembled WGS sequence"/>
</dbReference>
<accession>A0A640KRL1</accession>
<proteinExistence type="predicted"/>
<protein>
    <submittedName>
        <fullName evidence="1">Serine/threonine-protein phosphatase PP1, putative</fullName>
    </submittedName>
</protein>
<evidence type="ECO:0000313" key="1">
    <source>
        <dbReference type="EMBL" id="GET92172.1"/>
    </source>
</evidence>
<sequence length="252" mass="28370">MGSGHNQEGALQFVVDGHYGSVVVKFAAVVRCREHGHKLTAREELVATLYNLMCAHNQIHVHHVQEVVHNVLTEQVAHAAVALQETTNFILRVRPQQIAQDAAIRHLARTLDVHNGRYRGQVRAKATMHADDLLANHAAHRHRVEHIRERLEQLDVIPPLHIIKKAVHLVDASTLVVTAQQKEVLRVHNLVAKLQDDRLHTVLAAVNVVAEEQVVRVWGETALLIDAQQVVVLPMCVTAHTHRRADLEQHWL</sequence>
<comment type="caution">
    <text evidence="1">The sequence shown here is derived from an EMBL/GenBank/DDBJ whole genome shotgun (WGS) entry which is preliminary data.</text>
</comment>
<dbReference type="OrthoDB" id="10647671at2759"/>
<dbReference type="AlphaFoldDB" id="A0A640KRL1"/>
<reference evidence="1" key="1">
    <citation type="submission" date="2019-11" db="EMBL/GenBank/DDBJ databases">
        <title>Leishmania tarentolae CDS.</title>
        <authorList>
            <person name="Goto Y."/>
            <person name="Yamagishi J."/>
        </authorList>
    </citation>
    <scope>NUCLEOTIDE SEQUENCE [LARGE SCALE GENOMIC DNA]</scope>
    <source>
        <strain evidence="1">Parrot Tar II</strain>
    </source>
</reference>
<keyword evidence="2" id="KW-1185">Reference proteome</keyword>
<name>A0A640KRL1_LEITA</name>
<dbReference type="EMBL" id="BLBS01000054">
    <property type="protein sequence ID" value="GET92172.1"/>
    <property type="molecule type" value="Genomic_DNA"/>
</dbReference>
<organism evidence="1 2">
    <name type="scientific">Leishmania tarentolae</name>
    <name type="common">Sauroleishmania tarentolae</name>
    <dbReference type="NCBI Taxonomy" id="5689"/>
    <lineage>
        <taxon>Eukaryota</taxon>
        <taxon>Discoba</taxon>
        <taxon>Euglenozoa</taxon>
        <taxon>Kinetoplastea</taxon>
        <taxon>Metakinetoplastina</taxon>
        <taxon>Trypanosomatida</taxon>
        <taxon>Trypanosomatidae</taxon>
        <taxon>Leishmaniinae</taxon>
        <taxon>Leishmania</taxon>
        <taxon>lizard Leishmania</taxon>
    </lineage>
</organism>